<keyword evidence="2" id="KW-1185">Reference proteome</keyword>
<reference evidence="1 2" key="1">
    <citation type="submission" date="2019-02" db="EMBL/GenBank/DDBJ databases">
        <title>Genomic Encyclopedia of Archaeal and Bacterial Type Strains, Phase II (KMG-II): from individual species to whole genera.</title>
        <authorList>
            <person name="Goeker M."/>
        </authorList>
    </citation>
    <scope>NUCLEOTIDE SEQUENCE [LARGE SCALE GENOMIC DNA]</scope>
    <source>
        <strain evidence="1 2">DSM 18101</strain>
    </source>
</reference>
<dbReference type="Proteomes" id="UP000292958">
    <property type="component" value="Unassembled WGS sequence"/>
</dbReference>
<evidence type="ECO:0000313" key="1">
    <source>
        <dbReference type="EMBL" id="RZU41099.1"/>
    </source>
</evidence>
<sequence>MISDVQAAVNAILGAVPQLRTASGAGRVFELFIMTGVATRLQNQGFDVWLQRSDGTRVGSSDSDLRFIQRDGPPTGVPRAALGPGNASVIGFRRISSGSEWEIWNGIQFQGRSGAAHEIDISVVPRAVGIELRKTGGRPTGRPRVAIECKDVRQAGNVDEMRAFVARLYDVTVLESQQKYVNFPAPSRAIYPGTFGGDTFYAAQVTYWGENRNTFNAIARRSSFTTGAKAMTKYYGVEPHGFITVGSSEAAALMDAVAQWIDAKCP</sequence>
<dbReference type="EMBL" id="SHKW01000001">
    <property type="protein sequence ID" value="RZU41099.1"/>
    <property type="molecule type" value="Genomic_DNA"/>
</dbReference>
<protein>
    <submittedName>
        <fullName evidence="1">Uncharacterized protein</fullName>
    </submittedName>
</protein>
<accession>A0A4Q7YVQ9</accession>
<comment type="caution">
    <text evidence="1">The sequence shown here is derived from an EMBL/GenBank/DDBJ whole genome shotgun (WGS) entry which is preliminary data.</text>
</comment>
<dbReference type="AlphaFoldDB" id="A0A4Q7YVQ9"/>
<gene>
    <name evidence="1" type="ORF">BDD14_2594</name>
</gene>
<organism evidence="1 2">
    <name type="scientific">Edaphobacter modestus</name>
    <dbReference type="NCBI Taxonomy" id="388466"/>
    <lineage>
        <taxon>Bacteria</taxon>
        <taxon>Pseudomonadati</taxon>
        <taxon>Acidobacteriota</taxon>
        <taxon>Terriglobia</taxon>
        <taxon>Terriglobales</taxon>
        <taxon>Acidobacteriaceae</taxon>
        <taxon>Edaphobacter</taxon>
    </lineage>
</organism>
<proteinExistence type="predicted"/>
<dbReference type="OrthoDB" id="8452185at2"/>
<name>A0A4Q7YVQ9_9BACT</name>
<evidence type="ECO:0000313" key="2">
    <source>
        <dbReference type="Proteomes" id="UP000292958"/>
    </source>
</evidence>